<feature type="domain" description="Mechanosensitive ion channel transmembrane helices 2/3" evidence="15">
    <location>
        <begin position="930"/>
        <end position="970"/>
    </location>
</feature>
<keyword evidence="5 9" id="KW-1133">Transmembrane helix</keyword>
<keyword evidence="4 9" id="KW-0812">Transmembrane</keyword>
<feature type="transmembrane region" description="Helical" evidence="9">
    <location>
        <begin position="693"/>
        <end position="713"/>
    </location>
</feature>
<comment type="caution">
    <text evidence="16">The sequence shown here is derived from an EMBL/GenBank/DDBJ whole genome shotgun (WGS) entry which is preliminary data.</text>
</comment>
<dbReference type="Gene3D" id="2.30.30.60">
    <property type="match status" value="1"/>
</dbReference>
<dbReference type="GO" id="GO:0008381">
    <property type="term" value="F:mechanosensitive monoatomic ion channel activity"/>
    <property type="evidence" value="ECO:0007669"/>
    <property type="project" value="UniProtKB-ARBA"/>
</dbReference>
<feature type="domain" description="Mechanosensitive ion channel MscS" evidence="11">
    <location>
        <begin position="972"/>
        <end position="1037"/>
    </location>
</feature>
<feature type="compositionally biased region" description="Basic and acidic residues" evidence="8">
    <location>
        <begin position="107"/>
        <end position="118"/>
    </location>
</feature>
<evidence type="ECO:0000256" key="6">
    <source>
        <dbReference type="ARBA" id="ARBA00023136"/>
    </source>
</evidence>
<dbReference type="InterPro" id="IPR025692">
    <property type="entry name" value="MscS_IM_dom1"/>
</dbReference>
<dbReference type="InterPro" id="IPR024393">
    <property type="entry name" value="MscS_porin"/>
</dbReference>
<feature type="region of interest" description="Disordered" evidence="8">
    <location>
        <begin position="168"/>
        <end position="195"/>
    </location>
</feature>
<keyword evidence="7" id="KW-0175">Coiled coil</keyword>
<dbReference type="Pfam" id="PF00924">
    <property type="entry name" value="MS_channel_2nd"/>
    <property type="match status" value="1"/>
</dbReference>
<keyword evidence="6 9" id="KW-0472">Membrane</keyword>
<accession>A0AAW6TZ64</accession>
<feature type="transmembrane region" description="Helical" evidence="9">
    <location>
        <begin position="619"/>
        <end position="641"/>
    </location>
</feature>
<dbReference type="InterPro" id="IPR049278">
    <property type="entry name" value="MS_channel_C"/>
</dbReference>
<dbReference type="Gene3D" id="1.10.287.1260">
    <property type="match status" value="1"/>
</dbReference>
<evidence type="ECO:0000256" key="3">
    <source>
        <dbReference type="ARBA" id="ARBA00022475"/>
    </source>
</evidence>
<feature type="domain" description="Mechanosensitive ion channel MscS porin" evidence="13">
    <location>
        <begin position="78"/>
        <end position="308"/>
    </location>
</feature>
<dbReference type="InterPro" id="IPR049142">
    <property type="entry name" value="MS_channel_1st"/>
</dbReference>
<keyword evidence="10" id="KW-0732">Signal</keyword>
<evidence type="ECO:0000256" key="7">
    <source>
        <dbReference type="SAM" id="Coils"/>
    </source>
</evidence>
<evidence type="ECO:0000313" key="16">
    <source>
        <dbReference type="EMBL" id="MDI6448711.1"/>
    </source>
</evidence>
<dbReference type="PANTHER" id="PTHR30347">
    <property type="entry name" value="POTASSIUM CHANNEL RELATED"/>
    <property type="match status" value="1"/>
</dbReference>
<feature type="coiled-coil region" evidence="7">
    <location>
        <begin position="264"/>
        <end position="291"/>
    </location>
</feature>
<dbReference type="Gene3D" id="3.30.70.100">
    <property type="match status" value="1"/>
</dbReference>
<name>A0AAW6TZ64_9BACT</name>
<gene>
    <name evidence="16" type="ORF">QJ522_06615</name>
</gene>
<feature type="chain" id="PRO_5043947407" evidence="10">
    <location>
        <begin position="34"/>
        <end position="1153"/>
    </location>
</feature>
<dbReference type="InterPro" id="IPR023408">
    <property type="entry name" value="MscS_beta-dom_sf"/>
</dbReference>
<proteinExistence type="inferred from homology"/>
<keyword evidence="17" id="KW-1185">Reference proteome</keyword>
<dbReference type="InterPro" id="IPR011014">
    <property type="entry name" value="MscS_channel_TM-2"/>
</dbReference>
<dbReference type="Pfam" id="PF12794">
    <property type="entry name" value="MscS_TM"/>
    <property type="match status" value="1"/>
</dbReference>
<dbReference type="InterPro" id="IPR006685">
    <property type="entry name" value="MscS_channel_2nd"/>
</dbReference>
<dbReference type="GO" id="GO:0005886">
    <property type="term" value="C:plasma membrane"/>
    <property type="evidence" value="ECO:0007669"/>
    <property type="project" value="UniProtKB-SubCell"/>
</dbReference>
<evidence type="ECO:0000256" key="1">
    <source>
        <dbReference type="ARBA" id="ARBA00004651"/>
    </source>
</evidence>
<dbReference type="Pfam" id="PF21082">
    <property type="entry name" value="MS_channel_3rd"/>
    <property type="match status" value="1"/>
</dbReference>
<dbReference type="SUPFAM" id="SSF82689">
    <property type="entry name" value="Mechanosensitive channel protein MscS (YggB), C-terminal domain"/>
    <property type="match status" value="1"/>
</dbReference>
<evidence type="ECO:0000259" key="11">
    <source>
        <dbReference type="Pfam" id="PF00924"/>
    </source>
</evidence>
<feature type="domain" description="Mechanosensitive ion channel MscS C-terminal" evidence="14">
    <location>
        <begin position="1047"/>
        <end position="1128"/>
    </location>
</feature>
<feature type="transmembrane region" description="Helical" evidence="9">
    <location>
        <begin position="536"/>
        <end position="553"/>
    </location>
</feature>
<reference evidence="16" key="1">
    <citation type="submission" date="2023-05" db="EMBL/GenBank/DDBJ databases">
        <title>Anaerotaeda fermentans gen. nov., sp. nov., a novel anaerobic planctomycete of the new family within the order Sedimentisphaerales isolated from Taman Peninsula, Russia.</title>
        <authorList>
            <person name="Khomyakova M.A."/>
            <person name="Merkel A.Y."/>
            <person name="Slobodkin A.I."/>
        </authorList>
    </citation>
    <scope>NUCLEOTIDE SEQUENCE</scope>
    <source>
        <strain evidence="16">M17dextr</strain>
    </source>
</reference>
<evidence type="ECO:0000259" key="14">
    <source>
        <dbReference type="Pfam" id="PF21082"/>
    </source>
</evidence>
<evidence type="ECO:0000313" key="17">
    <source>
        <dbReference type="Proteomes" id="UP001431776"/>
    </source>
</evidence>
<comment type="similarity">
    <text evidence="2">Belongs to the MscS (TC 1.A.23) family.</text>
</comment>
<dbReference type="Pfam" id="PF12795">
    <property type="entry name" value="MscS_porin"/>
    <property type="match status" value="1"/>
</dbReference>
<feature type="region of interest" description="Disordered" evidence="8">
    <location>
        <begin position="107"/>
        <end position="131"/>
    </location>
</feature>
<dbReference type="InterPro" id="IPR052702">
    <property type="entry name" value="MscS-like_channel"/>
</dbReference>
<feature type="transmembrane region" description="Helical" evidence="9">
    <location>
        <begin position="923"/>
        <end position="944"/>
    </location>
</feature>
<dbReference type="InterPro" id="IPR010920">
    <property type="entry name" value="LSM_dom_sf"/>
</dbReference>
<evidence type="ECO:0000259" key="15">
    <source>
        <dbReference type="Pfam" id="PF21088"/>
    </source>
</evidence>
<dbReference type="EMBL" id="JASCXX010000006">
    <property type="protein sequence ID" value="MDI6448711.1"/>
    <property type="molecule type" value="Genomic_DNA"/>
</dbReference>
<keyword evidence="3" id="KW-1003">Cell membrane</keyword>
<evidence type="ECO:0000256" key="9">
    <source>
        <dbReference type="SAM" id="Phobius"/>
    </source>
</evidence>
<feature type="transmembrane region" description="Helical" evidence="9">
    <location>
        <begin position="662"/>
        <end position="681"/>
    </location>
</feature>
<protein>
    <submittedName>
        <fullName evidence="16">Mechanosensitive ion channel</fullName>
    </submittedName>
</protein>
<feature type="transmembrane region" description="Helical" evidence="9">
    <location>
        <begin position="842"/>
        <end position="859"/>
    </location>
</feature>
<evidence type="ECO:0000259" key="12">
    <source>
        <dbReference type="Pfam" id="PF12794"/>
    </source>
</evidence>
<feature type="transmembrane region" description="Helical" evidence="9">
    <location>
        <begin position="769"/>
        <end position="790"/>
    </location>
</feature>
<evidence type="ECO:0000256" key="2">
    <source>
        <dbReference type="ARBA" id="ARBA00008017"/>
    </source>
</evidence>
<feature type="transmembrane region" description="Helical" evidence="9">
    <location>
        <begin position="956"/>
        <end position="984"/>
    </location>
</feature>
<feature type="transmembrane region" description="Helical" evidence="9">
    <location>
        <begin position="734"/>
        <end position="757"/>
    </location>
</feature>
<evidence type="ECO:0000259" key="13">
    <source>
        <dbReference type="Pfam" id="PF12795"/>
    </source>
</evidence>
<sequence>MTKKKLGRSRAVTAVLILLAAIILLSASPPSVAQTPEAISARPAEANEPNQGIVTDERVAATPTITAEAIAARKKQVAESQELADDAKARLTEVYDRALAQLKLAEEHAERARQHEQATRNAPAAMEEVQKSLAQPAAAALTAPADLTLAQAEQNLAQATAALEEAKKRAADLEEEPRRRADRRARIPDESKTAGQRLEEIQKTLDAVGAPESPTEPDRANRLLLTAEQQALRNRLDANAKELLRYDATGDFLAARRDLAARQLATAQKHLDFWQSQVAALRQQAAQAARTEAIRARQETLSARPEIQPILQKNAELAQEQAELVARIQGITRYSETVDATLANVRKNFDEIRSQIGTAGGVTNAMGILLLGERDKLPNVSESQRRMRDRPSEIVSAQLQAMARDKQWSALSDPSDKLEALEAQLDPALLESERQAIVKEAADSYESQRKLLRAVSDLYWDYATRLARLDSNERLLVRTAEDFSDFIDANVLWVKSSRTPGLADIRQTSRALLWLVAPANWHRTARTIGNDLTANPLIYMLVAALIAATVVFHRKIHARIVASSEKVRQIQTDCFLLTVEALAMTVVLAATWPTFLLLAHWRLSAAAADDFTRAASAGLLRTAWAVFALSFLRHLAMPHGLAQDHFRVREEPLAFLRRHLRWFLLLVVPIVFVFEVLRTQQTDEAWYGTAGRFFFIVALAGLAVFLLLVLRPTSALMEFYLKPRRGDWLDRLRFLWYPACLLAPLSFIILAGMGYLYGARHLNERLLSTIGLILAATLIRALFVRGLTIAQRRLALLERQKRQAAAEQKAQQDQAPPTGEMPEGKVKPEQTIFEMSQQTRKLIAAGTTILLAVGVWTIWKDVLPALSKLGAFELYKAGPEEIVTLGAVVTALVVIVITVMVARNVPGLLEIVILRHLPLDRGVRFAIITICRYLLVVIGTVLAFTELGIGWAKVQWLIAAMTVGLGFGLQEIFANFISGLIMLFEQPIRVDDIVTVGDVTGRVTMIRIRATTIRRWDQRELIVPNKEFITGRLINWTLSDNILRRDFPVGIVYGSDIRKAEQLLYDIARNHPLVLQEPKPIVLFKGFGDNSLEFELRVCFAGIENNLPVWHDINFAIDDAFRAAGIEIAFPQRDIHIRTIHGEIPIQANKPPA</sequence>
<dbReference type="AlphaFoldDB" id="A0AAW6TZ64"/>
<dbReference type="InterPro" id="IPR011066">
    <property type="entry name" value="MscS_channel_C_sf"/>
</dbReference>
<dbReference type="Proteomes" id="UP001431776">
    <property type="component" value="Unassembled WGS sequence"/>
</dbReference>
<evidence type="ECO:0000256" key="8">
    <source>
        <dbReference type="SAM" id="MobiDB-lite"/>
    </source>
</evidence>
<feature type="region of interest" description="Disordered" evidence="8">
    <location>
        <begin position="36"/>
        <end position="55"/>
    </location>
</feature>
<organism evidence="16 17">
    <name type="scientific">Anaerobaca lacustris</name>
    <dbReference type="NCBI Taxonomy" id="3044600"/>
    <lineage>
        <taxon>Bacteria</taxon>
        <taxon>Pseudomonadati</taxon>
        <taxon>Planctomycetota</taxon>
        <taxon>Phycisphaerae</taxon>
        <taxon>Sedimentisphaerales</taxon>
        <taxon>Anaerobacaceae</taxon>
        <taxon>Anaerobaca</taxon>
    </lineage>
</organism>
<feature type="transmembrane region" description="Helical" evidence="9">
    <location>
        <begin position="882"/>
        <end position="902"/>
    </location>
</feature>
<feature type="coiled-coil region" evidence="7">
    <location>
        <begin position="787"/>
        <end position="814"/>
    </location>
</feature>
<dbReference type="SUPFAM" id="SSF50182">
    <property type="entry name" value="Sm-like ribonucleoproteins"/>
    <property type="match status" value="1"/>
</dbReference>
<comment type="subcellular location">
    <subcellularLocation>
        <location evidence="1">Cell membrane</location>
        <topology evidence="1">Multi-pass membrane protein</topology>
    </subcellularLocation>
</comment>
<feature type="transmembrane region" description="Helical" evidence="9">
    <location>
        <begin position="574"/>
        <end position="599"/>
    </location>
</feature>
<evidence type="ECO:0000256" key="5">
    <source>
        <dbReference type="ARBA" id="ARBA00022989"/>
    </source>
</evidence>
<evidence type="ECO:0000256" key="10">
    <source>
        <dbReference type="SAM" id="SignalP"/>
    </source>
</evidence>
<dbReference type="RefSeq" id="WP_349244120.1">
    <property type="nucleotide sequence ID" value="NZ_JASCXX010000006.1"/>
</dbReference>
<feature type="signal peptide" evidence="10">
    <location>
        <begin position="1"/>
        <end position="33"/>
    </location>
</feature>
<dbReference type="PANTHER" id="PTHR30347:SF1">
    <property type="entry name" value="MECHANOSENSITIVE CHANNEL MSCK"/>
    <property type="match status" value="1"/>
</dbReference>
<dbReference type="Pfam" id="PF21088">
    <property type="entry name" value="MS_channel_1st"/>
    <property type="match status" value="1"/>
</dbReference>
<dbReference type="SUPFAM" id="SSF82861">
    <property type="entry name" value="Mechanosensitive channel protein MscS (YggB), transmembrane region"/>
    <property type="match status" value="1"/>
</dbReference>
<evidence type="ECO:0000256" key="4">
    <source>
        <dbReference type="ARBA" id="ARBA00022692"/>
    </source>
</evidence>
<feature type="domain" description="Mechanosensitive ion channel inner membrane" evidence="12">
    <location>
        <begin position="538"/>
        <end position="875"/>
    </location>
</feature>